<evidence type="ECO:0000256" key="5">
    <source>
        <dbReference type="SAM" id="Phobius"/>
    </source>
</evidence>
<keyword evidence="1" id="KW-0732">Signal</keyword>
<dbReference type="VEuPathDB" id="VectorBase:SCAU007666"/>
<feature type="compositionally biased region" description="Low complexity" evidence="4">
    <location>
        <begin position="401"/>
        <end position="410"/>
    </location>
</feature>
<keyword evidence="5" id="KW-0472">Membrane</keyword>
<dbReference type="InterPro" id="IPR036024">
    <property type="entry name" value="Somatomedin_B-like_dom_sf"/>
</dbReference>
<dbReference type="PROSITE" id="PS00524">
    <property type="entry name" value="SMB_1"/>
    <property type="match status" value="1"/>
</dbReference>
<dbReference type="SMART" id="SM00209">
    <property type="entry name" value="TSP1"/>
    <property type="match status" value="1"/>
</dbReference>
<dbReference type="Gene3D" id="4.10.410.20">
    <property type="match status" value="1"/>
</dbReference>
<feature type="region of interest" description="Disordered" evidence="4">
    <location>
        <begin position="271"/>
        <end position="304"/>
    </location>
</feature>
<evidence type="ECO:0000256" key="2">
    <source>
        <dbReference type="ARBA" id="ARBA00023157"/>
    </source>
</evidence>
<dbReference type="InterPro" id="IPR036383">
    <property type="entry name" value="TSP1_rpt_sf"/>
</dbReference>
<sequence length="500" mass="55189">MKLDNKSKMKSAIQAATAALSLPTPTPKPSSSSLSSPLPFMIFTNVKNSDTAGLATIFARAAAAPYAPAAKANMQQQQQQHRSTDFLSMLLMSALIPFQFMASVTLVTNRNAGKLASMFLPLLLPFMVLQHSRLALAGSCREAQLCCNGRDSSCVVQKAPINSIIEDLNDKPCYCDHACLKLGDCCNDFKDHCGVLDCQVSDWGQWSECNASCGAGITTRGRKVLQPAQNGGKHCPTLLQKRACQGFRCHGHRHDKKILRETALLLPAGLSHSKHHAKDDNSTDINHNAQPHAHHDSNGNPRKHHHEEEYCVEFEVLRSSKACHKLPPYNLLIEGDRIVVRCDMEAYIPDFMTPEDSRNTSSLRHHNNPSYKQKFDIPNTSAIMDEEDNTDADNDSEENMIDNSSSSSSNSDEHDEYDTASLTQKASQATLITSSTTTTTTTTTTPYPPLQIRQFHCRGEGLPGRTTRWTALAAPSCRGKWLRLTLDIPKKCTHPQFAFV</sequence>
<evidence type="ECO:0000259" key="6">
    <source>
        <dbReference type="PROSITE" id="PS50958"/>
    </source>
</evidence>
<dbReference type="STRING" id="35570.A0A1I8PFU2"/>
<reference evidence="7" key="1">
    <citation type="submission" date="2020-05" db="UniProtKB">
        <authorList>
            <consortium name="EnsemblMetazoa"/>
        </authorList>
    </citation>
    <scope>IDENTIFICATION</scope>
    <source>
        <strain evidence="7">USDA</strain>
    </source>
</reference>
<keyword evidence="3" id="KW-0325">Glycoprotein</keyword>
<dbReference type="SUPFAM" id="SSF82895">
    <property type="entry name" value="TSP-1 type 1 repeat"/>
    <property type="match status" value="1"/>
</dbReference>
<evidence type="ECO:0000256" key="3">
    <source>
        <dbReference type="ARBA" id="ARBA00023180"/>
    </source>
</evidence>
<dbReference type="SUPFAM" id="SSF90188">
    <property type="entry name" value="Somatomedin B domain"/>
    <property type="match status" value="1"/>
</dbReference>
<dbReference type="Proteomes" id="UP000095300">
    <property type="component" value="Unassembled WGS sequence"/>
</dbReference>
<feature type="compositionally biased region" description="Polar residues" evidence="4">
    <location>
        <begin position="420"/>
        <end position="432"/>
    </location>
</feature>
<dbReference type="OrthoDB" id="98591at2759"/>
<evidence type="ECO:0000313" key="8">
    <source>
        <dbReference type="Proteomes" id="UP000095300"/>
    </source>
</evidence>
<feature type="compositionally biased region" description="Low complexity" evidence="4">
    <location>
        <begin position="433"/>
        <end position="445"/>
    </location>
</feature>
<dbReference type="PANTHER" id="PTHR20920">
    <property type="entry name" value="RPE-SPONDIN"/>
    <property type="match status" value="1"/>
</dbReference>
<feature type="domain" description="SMB" evidence="6">
    <location>
        <begin position="142"/>
        <end position="201"/>
    </location>
</feature>
<keyword evidence="5" id="KW-0812">Transmembrane</keyword>
<dbReference type="EnsemblMetazoa" id="SCAU007666-RA">
    <property type="protein sequence ID" value="SCAU007666-PA"/>
    <property type="gene ID" value="SCAU007666"/>
</dbReference>
<keyword evidence="8" id="KW-1185">Reference proteome</keyword>
<dbReference type="PANTHER" id="PTHR20920:SF5">
    <property type="entry name" value="SMB DOMAIN-CONTAINING PROTEIN"/>
    <property type="match status" value="1"/>
</dbReference>
<feature type="compositionally biased region" description="Acidic residues" evidence="4">
    <location>
        <begin position="384"/>
        <end position="400"/>
    </location>
</feature>
<dbReference type="AlphaFoldDB" id="A0A1I8PFU2"/>
<protein>
    <recommendedName>
        <fullName evidence="6">SMB domain-containing protein</fullName>
    </recommendedName>
</protein>
<evidence type="ECO:0000256" key="4">
    <source>
        <dbReference type="SAM" id="MobiDB-lite"/>
    </source>
</evidence>
<dbReference type="Pfam" id="PF19028">
    <property type="entry name" value="TSP1_spondin"/>
    <property type="match status" value="1"/>
</dbReference>
<proteinExistence type="predicted"/>
<keyword evidence="2" id="KW-1015">Disulfide bond</keyword>
<feature type="region of interest" description="Disordered" evidence="4">
    <location>
        <begin position="352"/>
        <end position="449"/>
    </location>
</feature>
<organism evidence="7 8">
    <name type="scientific">Stomoxys calcitrans</name>
    <name type="common">Stable fly</name>
    <name type="synonym">Conops calcitrans</name>
    <dbReference type="NCBI Taxonomy" id="35570"/>
    <lineage>
        <taxon>Eukaryota</taxon>
        <taxon>Metazoa</taxon>
        <taxon>Ecdysozoa</taxon>
        <taxon>Arthropoda</taxon>
        <taxon>Hexapoda</taxon>
        <taxon>Insecta</taxon>
        <taxon>Pterygota</taxon>
        <taxon>Neoptera</taxon>
        <taxon>Endopterygota</taxon>
        <taxon>Diptera</taxon>
        <taxon>Brachycera</taxon>
        <taxon>Muscomorpha</taxon>
        <taxon>Muscoidea</taxon>
        <taxon>Muscidae</taxon>
        <taxon>Stomoxys</taxon>
    </lineage>
</organism>
<dbReference type="PROSITE" id="PS50958">
    <property type="entry name" value="SMB_2"/>
    <property type="match status" value="1"/>
</dbReference>
<dbReference type="InterPro" id="IPR000884">
    <property type="entry name" value="TSP1_rpt"/>
</dbReference>
<dbReference type="PROSITE" id="PS50092">
    <property type="entry name" value="TSP1"/>
    <property type="match status" value="1"/>
</dbReference>
<evidence type="ECO:0000313" key="7">
    <source>
        <dbReference type="EnsemblMetazoa" id="SCAU007666-PA"/>
    </source>
</evidence>
<dbReference type="InterPro" id="IPR039942">
    <property type="entry name" value="SBSPO"/>
</dbReference>
<dbReference type="Pfam" id="PF01033">
    <property type="entry name" value="Somatomedin_B"/>
    <property type="match status" value="1"/>
</dbReference>
<dbReference type="Gene3D" id="2.20.100.10">
    <property type="entry name" value="Thrombospondin type-1 (TSP1) repeat"/>
    <property type="match status" value="1"/>
</dbReference>
<evidence type="ECO:0000256" key="1">
    <source>
        <dbReference type="ARBA" id="ARBA00022729"/>
    </source>
</evidence>
<dbReference type="FunFam" id="2.20.100.10:FF:000134">
    <property type="entry name" value="Uncharacterized protein"/>
    <property type="match status" value="1"/>
</dbReference>
<accession>A0A1I8PFU2</accession>
<feature type="transmembrane region" description="Helical" evidence="5">
    <location>
        <begin position="86"/>
        <end position="107"/>
    </location>
</feature>
<keyword evidence="5" id="KW-1133">Transmembrane helix</keyword>
<gene>
    <name evidence="7" type="primary">106084131</name>
</gene>
<dbReference type="InterPro" id="IPR001212">
    <property type="entry name" value="Somatomedin_B_dom"/>
</dbReference>
<name>A0A1I8PFU2_STOCA</name>
<dbReference type="InterPro" id="IPR044004">
    <property type="entry name" value="TSP1_spondin_dom"/>
</dbReference>